<name>A0A832D1Q5_9BACT</name>
<sequence length="169" mass="19642">MRPTKTDYAEYYQKYIDLIEGDDIIHILVSLNSEASDVFNSFPQSKGNFSYAEGKWTVKEVAGHMMDTDRIFAYRALAIARGEKQPLPSFDQDEYVINGKFNRRDLSDLTYEYRLVRESNILMFKGFDESVFSNRGIAAGKEVTVLALMWMIAGHQKHHLNILREKYLR</sequence>
<protein>
    <submittedName>
        <fullName evidence="2">DinB family protein</fullName>
    </submittedName>
</protein>
<gene>
    <name evidence="2" type="ORF">ENS56_08285</name>
</gene>
<dbReference type="Gene3D" id="1.20.120.450">
    <property type="entry name" value="dinb family like domain"/>
    <property type="match status" value="1"/>
</dbReference>
<reference evidence="2" key="1">
    <citation type="journal article" date="2020" name="mSystems">
        <title>Genome- and Community-Level Interaction Insights into Carbon Utilization and Element Cycling Functions of Hydrothermarchaeota in Hydrothermal Sediment.</title>
        <authorList>
            <person name="Zhou Z."/>
            <person name="Liu Y."/>
            <person name="Xu W."/>
            <person name="Pan J."/>
            <person name="Luo Z.H."/>
            <person name="Li M."/>
        </authorList>
    </citation>
    <scope>NUCLEOTIDE SEQUENCE [LARGE SCALE GENOMIC DNA]</scope>
    <source>
        <strain evidence="2">SpSt-500</strain>
    </source>
</reference>
<dbReference type="EMBL" id="DSVI01000010">
    <property type="protein sequence ID" value="HGT48018.1"/>
    <property type="molecule type" value="Genomic_DNA"/>
</dbReference>
<dbReference type="Pfam" id="PF12867">
    <property type="entry name" value="DinB_2"/>
    <property type="match status" value="1"/>
</dbReference>
<feature type="domain" description="DinB-like" evidence="1">
    <location>
        <begin position="35"/>
        <end position="162"/>
    </location>
</feature>
<dbReference type="SUPFAM" id="SSF109854">
    <property type="entry name" value="DinB/YfiT-like putative metalloenzymes"/>
    <property type="match status" value="1"/>
</dbReference>
<dbReference type="AlphaFoldDB" id="A0A832D1Q5"/>
<organism evidence="2">
    <name type="scientific">Ignavibacterium album</name>
    <dbReference type="NCBI Taxonomy" id="591197"/>
    <lineage>
        <taxon>Bacteria</taxon>
        <taxon>Pseudomonadati</taxon>
        <taxon>Ignavibacteriota</taxon>
        <taxon>Ignavibacteria</taxon>
        <taxon>Ignavibacteriales</taxon>
        <taxon>Ignavibacteriaceae</taxon>
        <taxon>Ignavibacterium</taxon>
    </lineage>
</organism>
<evidence type="ECO:0000313" key="2">
    <source>
        <dbReference type="EMBL" id="HGT48018.1"/>
    </source>
</evidence>
<dbReference type="InterPro" id="IPR034660">
    <property type="entry name" value="DinB/YfiT-like"/>
</dbReference>
<accession>A0A832D1Q5</accession>
<comment type="caution">
    <text evidence="2">The sequence shown here is derived from an EMBL/GenBank/DDBJ whole genome shotgun (WGS) entry which is preliminary data.</text>
</comment>
<proteinExistence type="predicted"/>
<dbReference type="InterPro" id="IPR024775">
    <property type="entry name" value="DinB-like"/>
</dbReference>
<evidence type="ECO:0000259" key="1">
    <source>
        <dbReference type="Pfam" id="PF12867"/>
    </source>
</evidence>